<proteinExistence type="predicted"/>
<dbReference type="EnsemblPlants" id="AVESA.00010b.r2.1DG0136600.1">
    <property type="protein sequence ID" value="AVESA.00010b.r2.1DG0136600.1.CDS.1"/>
    <property type="gene ID" value="AVESA.00010b.r2.1DG0136600"/>
</dbReference>
<sequence length="345" mass="38114">MLDSSRVPQQPPVQQTAPGSSLLSKQNTIQPREVIVKSAAASQQSMKSDSQAVLRQMDVQPAAKIFPRVNLSTTTNVVQKVEPPTSTKIMQKMDPRLDASSAKVPRSAVPLPAKLTQRVVPPPAKVSQRVDLPPLSKVSQRVDPLLSSKLLQRDATPSSVSKVLQQRVDPLLSSKVLQRDATPSSVKVLHREIGPNALHQPERQQPPVLQKSKLPVETPVVKQQQLASSLHKEEPCSSGRNTGKGTVPEVKESKSDRKKSHKAEKKERKLRDLFVTWNPPSFEMEDTSGVGDQDWLLGGTRKPDARTASDGSLPVQSMEQQFPWQPRAIHLPDLNIYQLPYVVPF</sequence>
<keyword evidence="2" id="KW-1185">Reference proteome</keyword>
<evidence type="ECO:0000313" key="1">
    <source>
        <dbReference type="EnsemblPlants" id="AVESA.00010b.r2.1DG0136600.1.CDS.1"/>
    </source>
</evidence>
<dbReference type="Proteomes" id="UP001732700">
    <property type="component" value="Chromosome 1D"/>
</dbReference>
<accession>A0ACD5TWK4</accession>
<name>A0ACD5TWK4_AVESA</name>
<organism evidence="1 2">
    <name type="scientific">Avena sativa</name>
    <name type="common">Oat</name>
    <dbReference type="NCBI Taxonomy" id="4498"/>
    <lineage>
        <taxon>Eukaryota</taxon>
        <taxon>Viridiplantae</taxon>
        <taxon>Streptophyta</taxon>
        <taxon>Embryophyta</taxon>
        <taxon>Tracheophyta</taxon>
        <taxon>Spermatophyta</taxon>
        <taxon>Magnoliopsida</taxon>
        <taxon>Liliopsida</taxon>
        <taxon>Poales</taxon>
        <taxon>Poaceae</taxon>
        <taxon>BOP clade</taxon>
        <taxon>Pooideae</taxon>
        <taxon>Poodae</taxon>
        <taxon>Poeae</taxon>
        <taxon>Poeae Chloroplast Group 1 (Aveneae type)</taxon>
        <taxon>Aveninae</taxon>
        <taxon>Avena</taxon>
    </lineage>
</organism>
<protein>
    <submittedName>
        <fullName evidence="1">Uncharacterized protein</fullName>
    </submittedName>
</protein>
<reference evidence="1" key="1">
    <citation type="submission" date="2021-05" db="EMBL/GenBank/DDBJ databases">
        <authorList>
            <person name="Scholz U."/>
            <person name="Mascher M."/>
            <person name="Fiebig A."/>
        </authorList>
    </citation>
    <scope>NUCLEOTIDE SEQUENCE [LARGE SCALE GENOMIC DNA]</scope>
</reference>
<reference evidence="1" key="2">
    <citation type="submission" date="2025-09" db="UniProtKB">
        <authorList>
            <consortium name="EnsemblPlants"/>
        </authorList>
    </citation>
    <scope>IDENTIFICATION</scope>
</reference>
<evidence type="ECO:0000313" key="2">
    <source>
        <dbReference type="Proteomes" id="UP001732700"/>
    </source>
</evidence>